<dbReference type="EMBL" id="SMKE01000248">
    <property type="protein sequence ID" value="TDB96957.1"/>
    <property type="molecule type" value="Genomic_DNA"/>
</dbReference>
<reference evidence="2 3" key="1">
    <citation type="submission" date="2019-02" db="EMBL/GenBank/DDBJ databases">
        <title>Draft genome sequences of novel Actinobacteria.</title>
        <authorList>
            <person name="Sahin N."/>
            <person name="Ay H."/>
            <person name="Saygin H."/>
        </authorList>
    </citation>
    <scope>NUCLEOTIDE SEQUENCE [LARGE SCALE GENOMIC DNA]</scope>
    <source>
        <strain evidence="2 3">JCM 30529</strain>
    </source>
</reference>
<dbReference type="Gene3D" id="3.90.1200.10">
    <property type="match status" value="1"/>
</dbReference>
<evidence type="ECO:0000313" key="3">
    <source>
        <dbReference type="Proteomes" id="UP000295626"/>
    </source>
</evidence>
<accession>A0ABY2DIA6</accession>
<comment type="caution">
    <text evidence="2">The sequence shown here is derived from an EMBL/GenBank/DDBJ whole genome shotgun (WGS) entry which is preliminary data.</text>
</comment>
<gene>
    <name evidence="2" type="ORF">E1091_08855</name>
</gene>
<dbReference type="SUPFAM" id="SSF56112">
    <property type="entry name" value="Protein kinase-like (PK-like)"/>
    <property type="match status" value="1"/>
</dbReference>
<sequence>MRSLWRNPLADGHAPTLDAVMVLDASVVRTALHEQNIGVRRVASVSGGRGGSNFRVDTSAGPLMVKVREDRRPLLVAKTAASILGLRGVPHPTVVVTPTPVAEGWLMAHRWIDGTSLDAVGLADWDDARASRLGVDLGDWLRRLHAVQHRRGCWPLTARRRYTDKLRRCLERGIIDTDLAETVRRRWTADGAVLDDVTPTLIHRDLQPGNIVVRDGRLAAVIDFEHARIADPLYDLVKLSEWVFPLHPAIAPALNEAYGLDRASVGVRARLRVVSMLEHLSALVYFAKHRDMAMVDSQRDLLARVAEEAGG</sequence>
<name>A0ABY2DIA6_9ACTN</name>
<dbReference type="Proteomes" id="UP000295626">
    <property type="component" value="Unassembled WGS sequence"/>
</dbReference>
<evidence type="ECO:0000259" key="1">
    <source>
        <dbReference type="Pfam" id="PF01636"/>
    </source>
</evidence>
<dbReference type="Pfam" id="PF01636">
    <property type="entry name" value="APH"/>
    <property type="match status" value="1"/>
</dbReference>
<dbReference type="InterPro" id="IPR002575">
    <property type="entry name" value="Aminoglycoside_PTrfase"/>
</dbReference>
<feature type="domain" description="Aminoglycoside phosphotransferase" evidence="1">
    <location>
        <begin position="44"/>
        <end position="264"/>
    </location>
</feature>
<dbReference type="InterPro" id="IPR011009">
    <property type="entry name" value="Kinase-like_dom_sf"/>
</dbReference>
<dbReference type="InterPro" id="IPR051678">
    <property type="entry name" value="AGP_Transferase"/>
</dbReference>
<dbReference type="PANTHER" id="PTHR21310">
    <property type="entry name" value="AMINOGLYCOSIDE PHOSPHOTRANSFERASE-RELATED-RELATED"/>
    <property type="match status" value="1"/>
</dbReference>
<dbReference type="PANTHER" id="PTHR21310:SF15">
    <property type="entry name" value="AMINOGLYCOSIDE PHOSPHOTRANSFERASE DOMAIN-CONTAINING PROTEIN"/>
    <property type="match status" value="1"/>
</dbReference>
<keyword evidence="3" id="KW-1185">Reference proteome</keyword>
<organism evidence="2 3">
    <name type="scientific">Micromonospora fluostatini</name>
    <dbReference type="NCBI Taxonomy" id="1629071"/>
    <lineage>
        <taxon>Bacteria</taxon>
        <taxon>Bacillati</taxon>
        <taxon>Actinomycetota</taxon>
        <taxon>Actinomycetes</taxon>
        <taxon>Micromonosporales</taxon>
        <taxon>Micromonosporaceae</taxon>
        <taxon>Micromonospora</taxon>
    </lineage>
</organism>
<proteinExistence type="predicted"/>
<evidence type="ECO:0000313" key="2">
    <source>
        <dbReference type="EMBL" id="TDB96957.1"/>
    </source>
</evidence>
<protein>
    <recommendedName>
        <fullName evidence="1">Aminoglycoside phosphotransferase domain-containing protein</fullName>
    </recommendedName>
</protein>